<comment type="similarity">
    <text evidence="2">Belongs to the ITIH family.</text>
</comment>
<dbReference type="GO" id="GO:0004867">
    <property type="term" value="F:serine-type endopeptidase inhibitor activity"/>
    <property type="evidence" value="ECO:0007669"/>
    <property type="project" value="UniProtKB-KW"/>
</dbReference>
<gene>
    <name evidence="12" type="primary">LOC116313688</name>
</gene>
<dbReference type="InterPro" id="IPR050934">
    <property type="entry name" value="ITIH"/>
</dbReference>
<evidence type="ECO:0000256" key="7">
    <source>
        <dbReference type="ARBA" id="ARBA00023180"/>
    </source>
</evidence>
<dbReference type="PROSITE" id="PS51468">
    <property type="entry name" value="VIT"/>
    <property type="match status" value="1"/>
</dbReference>
<feature type="region of interest" description="Disordered" evidence="8">
    <location>
        <begin position="576"/>
        <end position="603"/>
    </location>
</feature>
<evidence type="ECO:0000259" key="11">
    <source>
        <dbReference type="PROSITE" id="PS51468"/>
    </source>
</evidence>
<evidence type="ECO:0000256" key="8">
    <source>
        <dbReference type="SAM" id="MobiDB-lite"/>
    </source>
</evidence>
<feature type="domain" description="VIT" evidence="11">
    <location>
        <begin position="13"/>
        <end position="142"/>
    </location>
</feature>
<reference evidence="12" key="2">
    <citation type="submission" date="2025-08" db="UniProtKB">
        <authorList>
            <consortium name="Ensembl"/>
        </authorList>
    </citation>
    <scope>IDENTIFICATION</scope>
</reference>
<feature type="signal peptide" evidence="9">
    <location>
        <begin position="1"/>
        <end position="20"/>
    </location>
</feature>
<dbReference type="Proteomes" id="UP000472276">
    <property type="component" value="Unassembled WGS sequence"/>
</dbReference>
<dbReference type="Pfam" id="PF08487">
    <property type="entry name" value="VIT"/>
    <property type="match status" value="1"/>
</dbReference>
<evidence type="ECO:0000256" key="4">
    <source>
        <dbReference type="ARBA" id="ARBA00022690"/>
    </source>
</evidence>
<feature type="domain" description="VWFA" evidence="10">
    <location>
        <begin position="268"/>
        <end position="446"/>
    </location>
</feature>
<feature type="region of interest" description="Disordered" evidence="8">
    <location>
        <begin position="608"/>
        <end position="627"/>
    </location>
</feature>
<dbReference type="SMART" id="SM00327">
    <property type="entry name" value="VWA"/>
    <property type="match status" value="1"/>
</dbReference>
<dbReference type="KEGG" id="oau:116313688"/>
<dbReference type="Gene3D" id="3.40.50.410">
    <property type="entry name" value="von Willebrand factor, type A domain"/>
    <property type="match status" value="1"/>
</dbReference>
<evidence type="ECO:0000256" key="5">
    <source>
        <dbReference type="ARBA" id="ARBA00022729"/>
    </source>
</evidence>
<reference evidence="12" key="3">
    <citation type="submission" date="2025-09" db="UniProtKB">
        <authorList>
            <consortium name="Ensembl"/>
        </authorList>
    </citation>
    <scope>IDENTIFICATION</scope>
</reference>
<keyword evidence="6" id="KW-0722">Serine protease inhibitor</keyword>
<dbReference type="GeneID" id="116313688"/>
<dbReference type="RefSeq" id="XP_039468358.1">
    <property type="nucleotide sequence ID" value="XM_039612424.1"/>
</dbReference>
<evidence type="ECO:0000256" key="6">
    <source>
        <dbReference type="ARBA" id="ARBA00022900"/>
    </source>
</evidence>
<keyword evidence="4" id="KW-0646">Protease inhibitor</keyword>
<dbReference type="InterPro" id="IPR013694">
    <property type="entry name" value="VIT"/>
</dbReference>
<evidence type="ECO:0000256" key="9">
    <source>
        <dbReference type="SAM" id="SignalP"/>
    </source>
</evidence>
<dbReference type="GO" id="GO:0005576">
    <property type="term" value="C:extracellular region"/>
    <property type="evidence" value="ECO:0007669"/>
    <property type="project" value="UniProtKB-SubCell"/>
</dbReference>
<keyword evidence="13" id="KW-1185">Reference proteome</keyword>
<keyword evidence="3" id="KW-0964">Secreted</keyword>
<dbReference type="FunFam" id="3.40.50.410:FF:000013">
    <property type="entry name" value="inter-alpha-trypsin inhibitor heavy chain H2"/>
    <property type="match status" value="1"/>
</dbReference>
<protein>
    <recommendedName>
        <fullName evidence="14">Inter-alpha-trypsin inhibitor heavy chain H3-like</fullName>
    </recommendedName>
</protein>
<sequence>MERTVVQITLFGLLLSLASTLPNKDDWDIYSFHINSTVTSRYATTVITSRVANRVDESKEIEFHVRIPKNAFISKFRMFIDGQVYDGVVKAKEQAQQQYTEAVSRGESAGLVSSVGRTLEEFKTSVTVAAHKKVTFELTYEELMKRTHGKYELQIHARPMQPVRDFKVDVHIQEEAGIRFIDVKGGLSTKALANAITKTHINKEAWVYFYPTVDQQKMCDSCSDQGMNGDLVIVYDVNRDNGLGHIKKSDGYFVHHFAPSDLPRVPKNVVFVIDQSGSMRGRKILQTRTALIHILNDLAEDDHFGLITFNGNIFHWKRELVQANRENLESAKNFASNIQARGSTDINEAVLQGARMLNDYSREGSASILILLTDGDPTSGVTNLENIQSNVRQAIAGKFPLYCLGFGFDVDFKFLEKMSLQNNGVARRIYEDSDADLQLKGFYEEVATPLLTDVTMIYVGGTNLTQTNFSQYYNGSEIVVAGEITDNNIETFTPQVVAISSNRRIIFSNPNETVESTQTVSDDRIQRVWAYLTVKQLLDKELQLSGPEKEKVKKEALELSLKYSFVTPLTSMVVTKPPGENTDVLHKPEEGETPQRWQPPVDQSFSRQYLAPSSRPGGRSSAKSVQRKGSFLRSDIHGIQAHHHLVHRVTDLMHKQFPGGYGGAMGYSSSGISNTRTRGVQVVVPDVRPAVVHLSRDTTTLEATDAPVLHRFLLKAENQTVPLCFDVIGPVRLKLLHHPSRELSVNGELDSVTNGGFSRIFIHVSDSQHVEINTNWVTVRDGQTVTNYTGQDHLTAGSVTVIVRNNEIDVATGDMRMVIIVHEKNGQKFFWPVLRQRLSDNNAEGLLAVEAAVYEEVQQAPVRKLKIKNQEADVTGEMVVDYSFASPVTMICWLMSADSALQRPLSQFVITQL</sequence>
<evidence type="ECO:0000256" key="2">
    <source>
        <dbReference type="ARBA" id="ARBA00010158"/>
    </source>
</evidence>
<keyword evidence="5 9" id="KW-0732">Signal</keyword>
<comment type="subcellular location">
    <subcellularLocation>
        <location evidence="1">Secreted</location>
    </subcellularLocation>
</comment>
<feature type="chain" id="PRO_5044331171" description="Inter-alpha-trypsin inhibitor heavy chain H3-like" evidence="9">
    <location>
        <begin position="21"/>
        <end position="913"/>
    </location>
</feature>
<evidence type="ECO:0000313" key="13">
    <source>
        <dbReference type="Proteomes" id="UP000472276"/>
    </source>
</evidence>
<dbReference type="PANTHER" id="PTHR10338:SF119">
    <property type="entry name" value="INTER-ALPHA-TRYPSIN INHIBITOR HEAVY CHAIN H4"/>
    <property type="match status" value="1"/>
</dbReference>
<dbReference type="InterPro" id="IPR002035">
    <property type="entry name" value="VWF_A"/>
</dbReference>
<dbReference type="InterPro" id="IPR036465">
    <property type="entry name" value="vWFA_dom_sf"/>
</dbReference>
<evidence type="ECO:0008006" key="14">
    <source>
        <dbReference type="Google" id="ProtNLM"/>
    </source>
</evidence>
<dbReference type="SUPFAM" id="SSF53300">
    <property type="entry name" value="vWA-like"/>
    <property type="match status" value="1"/>
</dbReference>
<dbReference type="PANTHER" id="PTHR10338">
    <property type="entry name" value="INTER-ALPHA-TRYPSIN INHIBITOR HEAVY CHAIN FAMILY MEMBER"/>
    <property type="match status" value="1"/>
</dbReference>
<dbReference type="Pfam" id="PF00092">
    <property type="entry name" value="VWA"/>
    <property type="match status" value="1"/>
</dbReference>
<dbReference type="AlphaFoldDB" id="A0AAZ1XHI9"/>
<name>A0AAZ1XHI9_OREAU</name>
<evidence type="ECO:0000256" key="3">
    <source>
        <dbReference type="ARBA" id="ARBA00022525"/>
    </source>
</evidence>
<proteinExistence type="inferred from homology"/>
<organism evidence="12 13">
    <name type="scientific">Oreochromis aureus</name>
    <name type="common">Israeli tilapia</name>
    <name type="synonym">Chromis aureus</name>
    <dbReference type="NCBI Taxonomy" id="47969"/>
    <lineage>
        <taxon>Eukaryota</taxon>
        <taxon>Metazoa</taxon>
        <taxon>Chordata</taxon>
        <taxon>Craniata</taxon>
        <taxon>Vertebrata</taxon>
        <taxon>Euteleostomi</taxon>
        <taxon>Actinopterygii</taxon>
        <taxon>Neopterygii</taxon>
        <taxon>Teleostei</taxon>
        <taxon>Neoteleostei</taxon>
        <taxon>Acanthomorphata</taxon>
        <taxon>Ovalentaria</taxon>
        <taxon>Cichlomorphae</taxon>
        <taxon>Cichliformes</taxon>
        <taxon>Cichlidae</taxon>
        <taxon>African cichlids</taxon>
        <taxon>Pseudocrenilabrinae</taxon>
        <taxon>Oreochromini</taxon>
        <taxon>Oreochromis</taxon>
    </lineage>
</organism>
<keyword evidence="7" id="KW-0325">Glycoprotein</keyword>
<evidence type="ECO:0000256" key="1">
    <source>
        <dbReference type="ARBA" id="ARBA00004613"/>
    </source>
</evidence>
<dbReference type="SMART" id="SM00609">
    <property type="entry name" value="VIT"/>
    <property type="match status" value="1"/>
</dbReference>
<dbReference type="PROSITE" id="PS50234">
    <property type="entry name" value="VWFA"/>
    <property type="match status" value="1"/>
</dbReference>
<accession>A0AAZ1XHI9</accession>
<evidence type="ECO:0000259" key="10">
    <source>
        <dbReference type="PROSITE" id="PS50234"/>
    </source>
</evidence>
<reference evidence="13" key="1">
    <citation type="submission" date="2020-03" db="EMBL/GenBank/DDBJ databases">
        <title>Evolution of repeat sequences and sex chromosomes of tilapia species revealed by chromosome-level genomes.</title>
        <authorList>
            <person name="Xu L."/>
            <person name="Tao W."/>
            <person name="Wang D."/>
            <person name="Zhou Q."/>
        </authorList>
    </citation>
    <scope>NUCLEOTIDE SEQUENCE [LARGE SCALE GENOMIC DNA]</scope>
    <source>
        <strain evidence="13">Israel</strain>
    </source>
</reference>
<dbReference type="Ensembl" id="ENSOABT00000061023.1">
    <property type="protein sequence ID" value="ENSOABP00000067055.1"/>
    <property type="gene ID" value="ENSOABG00000032691.1"/>
</dbReference>
<evidence type="ECO:0000313" key="12">
    <source>
        <dbReference type="Ensembl" id="ENSOABP00000067055.1"/>
    </source>
</evidence>